<sequence length="510" mass="54127">MMSVFLRRTCGAVLAYTVISQGALADVTPQEVWDDWQSYLAQMGYTVSGDQTDTGNGITIENLTMSMDLPEEEGSFSMAMPEMTLTDNGDGSVNIGVPESFPMTVTGNVDGQDESFSVDIEYVHSGLVMTVSGDPDDVTYDYSADSLGIKLGNIEVDGETLPPEVVGGYLEMADVSGTSQMKIGENRDIDQSFTASEMTYSLAFQDPESEDAGKFDGTLGDLAFDGTSIIPSDFDISDPQAFYDAGFAFSGLFTYGSGQSSMAGSSEGEDFSMASESEGGRLSGSIDANRIAYDVEQNSAKIAVTTAELPFPIEIAMESGGFKFEFPVQESEEIQPFGLAINLTDFTMSDVLWSIFDPAAALPRDPATIALDLSGTAKVLTNFFDPEAVEALEFADEAPGELHSLTINELLVSMVGAELSGDGDLTFDNSNTEELGGLPTPAGVANLQLVGANALIDTLIGMGLIAEQDAMGARMMMGLMAVPGEEPDTLNSTIEFKEDGQILANGQRIK</sequence>
<dbReference type="EMBL" id="FXTE01000005">
    <property type="protein sequence ID" value="SMO68429.1"/>
    <property type="molecule type" value="Genomic_DNA"/>
</dbReference>
<organism evidence="2 3">
    <name type="scientific">Ruegeria faecimaris</name>
    <dbReference type="NCBI Taxonomy" id="686389"/>
    <lineage>
        <taxon>Bacteria</taxon>
        <taxon>Pseudomonadati</taxon>
        <taxon>Pseudomonadota</taxon>
        <taxon>Alphaproteobacteria</taxon>
        <taxon>Rhodobacterales</taxon>
        <taxon>Roseobacteraceae</taxon>
        <taxon>Ruegeria</taxon>
    </lineage>
</organism>
<proteinExistence type="predicted"/>
<evidence type="ECO:0000313" key="2">
    <source>
        <dbReference type="EMBL" id="SMO68429.1"/>
    </source>
</evidence>
<accession>A0A521D9Q5</accession>
<gene>
    <name evidence="2" type="ORF">SAMN06265380_105125</name>
</gene>
<keyword evidence="1" id="KW-0732">Signal</keyword>
<protein>
    <recommendedName>
        <fullName evidence="4">DUF2125 domain-containing protein</fullName>
    </recommendedName>
</protein>
<evidence type="ECO:0000256" key="1">
    <source>
        <dbReference type="SAM" id="SignalP"/>
    </source>
</evidence>
<dbReference type="Proteomes" id="UP000319555">
    <property type="component" value="Unassembled WGS sequence"/>
</dbReference>
<feature type="signal peptide" evidence="1">
    <location>
        <begin position="1"/>
        <end position="25"/>
    </location>
</feature>
<dbReference type="AlphaFoldDB" id="A0A521D9Q5"/>
<keyword evidence="3" id="KW-1185">Reference proteome</keyword>
<reference evidence="2 3" key="1">
    <citation type="submission" date="2017-05" db="EMBL/GenBank/DDBJ databases">
        <authorList>
            <person name="Varghese N."/>
            <person name="Submissions S."/>
        </authorList>
    </citation>
    <scope>NUCLEOTIDE SEQUENCE [LARGE SCALE GENOMIC DNA]</scope>
    <source>
        <strain evidence="2 3">DSM 28009</strain>
    </source>
</reference>
<evidence type="ECO:0000313" key="3">
    <source>
        <dbReference type="Proteomes" id="UP000319555"/>
    </source>
</evidence>
<evidence type="ECO:0008006" key="4">
    <source>
        <dbReference type="Google" id="ProtNLM"/>
    </source>
</evidence>
<name>A0A521D9Q5_9RHOB</name>
<feature type="chain" id="PRO_5021990238" description="DUF2125 domain-containing protein" evidence="1">
    <location>
        <begin position="26"/>
        <end position="510"/>
    </location>
</feature>